<keyword evidence="1" id="KW-0677">Repeat</keyword>
<name>A0A935PXN7_9PROT</name>
<evidence type="ECO:0000256" key="1">
    <source>
        <dbReference type="ARBA" id="ARBA00022737"/>
    </source>
</evidence>
<feature type="region of interest" description="Disordered" evidence="3">
    <location>
        <begin position="162"/>
        <end position="269"/>
    </location>
</feature>
<keyword evidence="2" id="KW-0802">TPR repeat</keyword>
<evidence type="ECO:0000256" key="3">
    <source>
        <dbReference type="SAM" id="MobiDB-lite"/>
    </source>
</evidence>
<reference evidence="4 5" key="1">
    <citation type="submission" date="2020-10" db="EMBL/GenBank/DDBJ databases">
        <title>Connecting structure to function with the recovery of over 1000 high-quality activated sludge metagenome-assembled genomes encoding full-length rRNA genes using long-read sequencing.</title>
        <authorList>
            <person name="Singleton C.M."/>
            <person name="Petriglieri F."/>
            <person name="Kristensen J.M."/>
            <person name="Kirkegaard R.H."/>
            <person name="Michaelsen T.Y."/>
            <person name="Andersen M.H."/>
            <person name="Karst S.M."/>
            <person name="Dueholm M.S."/>
            <person name="Nielsen P.H."/>
            <person name="Albertsen M."/>
        </authorList>
    </citation>
    <scope>NUCLEOTIDE SEQUENCE [LARGE SCALE GENOMIC DNA]</scope>
    <source>
        <strain evidence="4">EsbW_18-Q3-R4-48_BATAC.285</strain>
    </source>
</reference>
<feature type="compositionally biased region" description="Basic and acidic residues" evidence="3">
    <location>
        <begin position="228"/>
        <end position="249"/>
    </location>
</feature>
<organism evidence="4 5">
    <name type="scientific">Candidatus Accumulibacter proximus</name>
    <dbReference type="NCBI Taxonomy" id="2954385"/>
    <lineage>
        <taxon>Bacteria</taxon>
        <taxon>Pseudomonadati</taxon>
        <taxon>Pseudomonadota</taxon>
        <taxon>Betaproteobacteria</taxon>
        <taxon>Candidatus Accumulibacter</taxon>
    </lineage>
</organism>
<dbReference type="PANTHER" id="PTHR44858:SF1">
    <property type="entry name" value="UDP-N-ACETYLGLUCOSAMINE--PEPTIDE N-ACETYLGLUCOSAMINYLTRANSFERASE SPINDLY-RELATED"/>
    <property type="match status" value="1"/>
</dbReference>
<comment type="caution">
    <text evidence="4">The sequence shown here is derived from an EMBL/GenBank/DDBJ whole genome shotgun (WGS) entry which is preliminary data.</text>
</comment>
<proteinExistence type="predicted"/>
<dbReference type="AlphaFoldDB" id="A0A935PXN7"/>
<protein>
    <submittedName>
        <fullName evidence="4">Tetratricopeptide repeat protein</fullName>
    </submittedName>
</protein>
<dbReference type="Gene3D" id="1.25.40.10">
    <property type="entry name" value="Tetratricopeptide repeat domain"/>
    <property type="match status" value="1"/>
</dbReference>
<accession>A0A935PXN7</accession>
<dbReference type="Pfam" id="PF13432">
    <property type="entry name" value="TPR_16"/>
    <property type="match status" value="1"/>
</dbReference>
<feature type="compositionally biased region" description="Low complexity" evidence="3">
    <location>
        <begin position="199"/>
        <end position="216"/>
    </location>
</feature>
<dbReference type="SUPFAM" id="SSF48452">
    <property type="entry name" value="TPR-like"/>
    <property type="match status" value="1"/>
</dbReference>
<dbReference type="InterPro" id="IPR050498">
    <property type="entry name" value="Ycf3"/>
</dbReference>
<sequence>MMRALTNTLLGLLAVAGLTVTLRQDLSSLALSQGTARLQSGDPSGAESAFNRAISLGSDAAPLAYNLGVSLYRKGDFVRAQQQFATALATADPDLAAAIHYNRGNSRFRQGELLAASDPPAARSLLSDAMADYGQALAADPDAADAAGNLAAARLRLAALGRKTSSEDSRQPAGSDEKQAGETARDQASKAEGERTKADSSSTPPATTADAAQAADGADDALGKGKPRRDLTQPEVERLLNEARGRERPAGMPHAGNPAGKLAQPDKDW</sequence>
<dbReference type="EMBL" id="JADJMH010000009">
    <property type="protein sequence ID" value="MBK7675258.1"/>
    <property type="molecule type" value="Genomic_DNA"/>
</dbReference>
<evidence type="ECO:0000256" key="2">
    <source>
        <dbReference type="ARBA" id="ARBA00022803"/>
    </source>
</evidence>
<evidence type="ECO:0000313" key="5">
    <source>
        <dbReference type="Proteomes" id="UP000697998"/>
    </source>
</evidence>
<gene>
    <name evidence="4" type="ORF">IPJ27_11155</name>
</gene>
<dbReference type="Proteomes" id="UP000697998">
    <property type="component" value="Unassembled WGS sequence"/>
</dbReference>
<dbReference type="InterPro" id="IPR011990">
    <property type="entry name" value="TPR-like_helical_dom_sf"/>
</dbReference>
<dbReference type="PANTHER" id="PTHR44858">
    <property type="entry name" value="TETRATRICOPEPTIDE REPEAT PROTEIN 6"/>
    <property type="match status" value="1"/>
</dbReference>
<feature type="compositionally biased region" description="Basic and acidic residues" evidence="3">
    <location>
        <begin position="164"/>
        <end position="198"/>
    </location>
</feature>
<evidence type="ECO:0000313" key="4">
    <source>
        <dbReference type="EMBL" id="MBK7675258.1"/>
    </source>
</evidence>